<dbReference type="Proteomes" id="UP000758603">
    <property type="component" value="Unassembled WGS sequence"/>
</dbReference>
<evidence type="ECO:0000256" key="4">
    <source>
        <dbReference type="ARBA" id="ARBA00023015"/>
    </source>
</evidence>
<evidence type="ECO:0000313" key="10">
    <source>
        <dbReference type="EMBL" id="KAH6659092.1"/>
    </source>
</evidence>
<evidence type="ECO:0000256" key="5">
    <source>
        <dbReference type="ARBA" id="ARBA00023163"/>
    </source>
</evidence>
<keyword evidence="8" id="KW-0010">Activator</keyword>
<reference evidence="10" key="1">
    <citation type="journal article" date="2021" name="Nat. Commun.">
        <title>Genetic determinants of endophytism in the Arabidopsis root mycobiome.</title>
        <authorList>
            <person name="Mesny F."/>
            <person name="Miyauchi S."/>
            <person name="Thiergart T."/>
            <person name="Pickel B."/>
            <person name="Atanasova L."/>
            <person name="Karlsson M."/>
            <person name="Huettel B."/>
            <person name="Barry K.W."/>
            <person name="Haridas S."/>
            <person name="Chen C."/>
            <person name="Bauer D."/>
            <person name="Andreopoulos W."/>
            <person name="Pangilinan J."/>
            <person name="LaButti K."/>
            <person name="Riley R."/>
            <person name="Lipzen A."/>
            <person name="Clum A."/>
            <person name="Drula E."/>
            <person name="Henrissat B."/>
            <person name="Kohler A."/>
            <person name="Grigoriev I.V."/>
            <person name="Martin F.M."/>
            <person name="Hacquard S."/>
        </authorList>
    </citation>
    <scope>NUCLEOTIDE SEQUENCE</scope>
    <source>
        <strain evidence="10">MPI-SDFR-AT-0073</strain>
    </source>
</reference>
<dbReference type="GO" id="GO:0003712">
    <property type="term" value="F:transcription coregulator activity"/>
    <property type="evidence" value="ECO:0007669"/>
    <property type="project" value="InterPro"/>
</dbReference>
<feature type="compositionally biased region" description="Low complexity" evidence="9">
    <location>
        <begin position="199"/>
        <end position="218"/>
    </location>
</feature>
<feature type="compositionally biased region" description="Low complexity" evidence="9">
    <location>
        <begin position="144"/>
        <end position="166"/>
    </location>
</feature>
<protein>
    <recommendedName>
        <fullName evidence="3 8">Mediator of RNA polymerase II transcription subunit 4</fullName>
    </recommendedName>
    <alternativeName>
        <fullName evidence="7 8">Mediator complex subunit 4</fullName>
    </alternativeName>
</protein>
<evidence type="ECO:0000256" key="7">
    <source>
        <dbReference type="ARBA" id="ARBA00031257"/>
    </source>
</evidence>
<proteinExistence type="inferred from homology"/>
<keyword evidence="5 8" id="KW-0804">Transcription</keyword>
<evidence type="ECO:0000256" key="3">
    <source>
        <dbReference type="ARBA" id="ARBA00020629"/>
    </source>
</evidence>
<sequence length="379" mass="40814">MDAHMTARFERVEKALATLIDSISRYNPTLAQGSELITAEQELSRGFDQLKVHQQNQARIQRLRTLTTGLDRQIKDTLTQLAHARKELINTPATTFPAGPNYPIKYDELLAYARRISKTTLPNANVLASAHPSAVESTTKPDSGADTPAAAATPAAAGTPNGVGTPMATAAQVNGTTSAGGSAVGTPAAVNGGDFTISTTNGNGQQANSNNNNSSTTTLPEGLQAHINPSAGADFIPWPNEDLLRQGALANIQYLTDKGIEPKGHDPAAEEAQKKREEEEVKEREEKERLEREEKERRHREQRDRARAEEEKAWEEAARRASVSQAGAAATESGPNALQQQPPPTTTTTTTTSSTAQPQQQQPKQFQFMGADDDDDDSD</sequence>
<evidence type="ECO:0000256" key="6">
    <source>
        <dbReference type="ARBA" id="ARBA00023242"/>
    </source>
</evidence>
<evidence type="ECO:0000256" key="9">
    <source>
        <dbReference type="SAM" id="MobiDB-lite"/>
    </source>
</evidence>
<evidence type="ECO:0000256" key="2">
    <source>
        <dbReference type="ARBA" id="ARBA00009626"/>
    </source>
</evidence>
<comment type="subunit">
    <text evidence="8">Component of the Mediator complex.</text>
</comment>
<feature type="region of interest" description="Disordered" evidence="9">
    <location>
        <begin position="132"/>
        <end position="168"/>
    </location>
</feature>
<comment type="function">
    <text evidence="8">Component of the Mediator complex, a coactivator involved in the regulated transcription of nearly all RNA polymerase II-dependent genes. Mediator functions as a bridge to convey information from gene-specific regulatory proteins to the basal RNA polymerase II transcription machinery. Mediator is recruited to promoters by direct interactions with regulatory proteins and serves as a scaffold for the assembly of a functional preinitiation complex with RNA polymerase II and the general transcription factors.</text>
</comment>
<keyword evidence="11" id="KW-1185">Reference proteome</keyword>
<accession>A0A9P8UVQ2</accession>
<dbReference type="Pfam" id="PF10018">
    <property type="entry name" value="Med4"/>
    <property type="match status" value="1"/>
</dbReference>
<feature type="compositionally biased region" description="Basic and acidic residues" evidence="9">
    <location>
        <begin position="258"/>
        <end position="319"/>
    </location>
</feature>
<feature type="compositionally biased region" description="Low complexity" evidence="9">
    <location>
        <begin position="346"/>
        <end position="365"/>
    </location>
</feature>
<gene>
    <name evidence="8" type="primary">MED4</name>
    <name evidence="10" type="ORF">BKA67DRAFT_652353</name>
</gene>
<evidence type="ECO:0000256" key="8">
    <source>
        <dbReference type="RuleBase" id="RU364141"/>
    </source>
</evidence>
<feature type="region of interest" description="Disordered" evidence="9">
    <location>
        <begin position="258"/>
        <end position="379"/>
    </location>
</feature>
<organism evidence="10 11">
    <name type="scientific">Truncatella angustata</name>
    <dbReference type="NCBI Taxonomy" id="152316"/>
    <lineage>
        <taxon>Eukaryota</taxon>
        <taxon>Fungi</taxon>
        <taxon>Dikarya</taxon>
        <taxon>Ascomycota</taxon>
        <taxon>Pezizomycotina</taxon>
        <taxon>Sordariomycetes</taxon>
        <taxon>Xylariomycetidae</taxon>
        <taxon>Amphisphaeriales</taxon>
        <taxon>Sporocadaceae</taxon>
        <taxon>Truncatella</taxon>
    </lineage>
</organism>
<evidence type="ECO:0000313" key="11">
    <source>
        <dbReference type="Proteomes" id="UP000758603"/>
    </source>
</evidence>
<dbReference type="AlphaFoldDB" id="A0A9P8UVQ2"/>
<keyword evidence="4 8" id="KW-0805">Transcription regulation</keyword>
<dbReference type="GO" id="GO:0016592">
    <property type="term" value="C:mediator complex"/>
    <property type="evidence" value="ECO:0007669"/>
    <property type="project" value="InterPro"/>
</dbReference>
<name>A0A9P8UVQ2_9PEZI</name>
<evidence type="ECO:0000256" key="1">
    <source>
        <dbReference type="ARBA" id="ARBA00004123"/>
    </source>
</evidence>
<dbReference type="InterPro" id="IPR019258">
    <property type="entry name" value="Mediator_Med4"/>
</dbReference>
<feature type="region of interest" description="Disordered" evidence="9">
    <location>
        <begin position="195"/>
        <end position="223"/>
    </location>
</feature>
<comment type="caution">
    <text evidence="10">The sequence shown here is derived from an EMBL/GenBank/DDBJ whole genome shotgun (WGS) entry which is preliminary data.</text>
</comment>
<dbReference type="GO" id="GO:0006357">
    <property type="term" value="P:regulation of transcription by RNA polymerase II"/>
    <property type="evidence" value="ECO:0007669"/>
    <property type="project" value="InterPro"/>
</dbReference>
<comment type="subcellular location">
    <subcellularLocation>
        <location evidence="1 8">Nucleus</location>
    </subcellularLocation>
</comment>
<dbReference type="EMBL" id="JAGPXC010000001">
    <property type="protein sequence ID" value="KAH6659092.1"/>
    <property type="molecule type" value="Genomic_DNA"/>
</dbReference>
<comment type="similarity">
    <text evidence="2 8">Belongs to the Mediator complex subunit 4 family.</text>
</comment>
<dbReference type="OrthoDB" id="1929813at2759"/>
<keyword evidence="6 8" id="KW-0539">Nucleus</keyword>